<feature type="transmembrane region" description="Helical" evidence="6">
    <location>
        <begin position="164"/>
        <end position="185"/>
    </location>
</feature>
<dbReference type="AlphaFoldDB" id="A0A8R1Z6Z2"/>
<keyword evidence="5 6" id="KW-0472">Membrane</keyword>
<dbReference type="GO" id="GO:0006888">
    <property type="term" value="P:endoplasmic reticulum to Golgi vesicle-mediated transport"/>
    <property type="evidence" value="ECO:0007669"/>
    <property type="project" value="InterPro"/>
</dbReference>
<feature type="transmembrane region" description="Helical" evidence="6">
    <location>
        <begin position="135"/>
        <end position="152"/>
    </location>
</feature>
<gene>
    <name evidence="9" type="primary">WBGene00305146</name>
</gene>
<organism evidence="9 10">
    <name type="scientific">Pristionchus pacificus</name>
    <name type="common">Parasitic nematode worm</name>
    <dbReference type="NCBI Taxonomy" id="54126"/>
    <lineage>
        <taxon>Eukaryota</taxon>
        <taxon>Metazoa</taxon>
        <taxon>Ecdysozoa</taxon>
        <taxon>Nematoda</taxon>
        <taxon>Chromadorea</taxon>
        <taxon>Rhabditida</taxon>
        <taxon>Rhabditina</taxon>
        <taxon>Diplogasteromorpha</taxon>
        <taxon>Diplogasteroidea</taxon>
        <taxon>Neodiplogasteridae</taxon>
        <taxon>Pristionchus</taxon>
    </lineage>
</organism>
<keyword evidence="4 6" id="KW-1133">Transmembrane helix</keyword>
<name>A0A8R1Z6Z2_PRIPA</name>
<dbReference type="Pfam" id="PF04893">
    <property type="entry name" value="Yip1"/>
    <property type="match status" value="1"/>
</dbReference>
<dbReference type="Proteomes" id="UP000005239">
    <property type="component" value="Unassembled WGS sequence"/>
</dbReference>
<dbReference type="InterPro" id="IPR006977">
    <property type="entry name" value="Yip1_dom"/>
</dbReference>
<proteinExistence type="inferred from homology"/>
<dbReference type="OrthoDB" id="411251at2759"/>
<keyword evidence="10" id="KW-1185">Reference proteome</keyword>
<dbReference type="InterPro" id="IPR045231">
    <property type="entry name" value="Yip1/4-like"/>
</dbReference>
<evidence type="ECO:0000256" key="1">
    <source>
        <dbReference type="ARBA" id="ARBA00004141"/>
    </source>
</evidence>
<keyword evidence="3 6" id="KW-0812">Transmembrane</keyword>
<feature type="region of interest" description="Disordered" evidence="7">
    <location>
        <begin position="60"/>
        <end position="80"/>
    </location>
</feature>
<feature type="transmembrane region" description="Helical" evidence="6">
    <location>
        <begin position="197"/>
        <end position="218"/>
    </location>
</feature>
<dbReference type="GO" id="GO:0000139">
    <property type="term" value="C:Golgi membrane"/>
    <property type="evidence" value="ECO:0007669"/>
    <property type="project" value="UniProtKB-SubCell"/>
</dbReference>
<reference evidence="10" key="1">
    <citation type="journal article" date="2008" name="Nat. Genet.">
        <title>The Pristionchus pacificus genome provides a unique perspective on nematode lifestyle and parasitism.</title>
        <authorList>
            <person name="Dieterich C."/>
            <person name="Clifton S.W."/>
            <person name="Schuster L.N."/>
            <person name="Chinwalla A."/>
            <person name="Delehaunty K."/>
            <person name="Dinkelacker I."/>
            <person name="Fulton L."/>
            <person name="Fulton R."/>
            <person name="Godfrey J."/>
            <person name="Minx P."/>
            <person name="Mitreva M."/>
            <person name="Roeseler W."/>
            <person name="Tian H."/>
            <person name="Witte H."/>
            <person name="Yang S.P."/>
            <person name="Wilson R.K."/>
            <person name="Sommer R.J."/>
        </authorList>
    </citation>
    <scope>NUCLEOTIDE SEQUENCE [LARGE SCALE GENOMIC DNA]</scope>
    <source>
        <strain evidence="10">PS312</strain>
    </source>
</reference>
<comment type="similarity">
    <text evidence="2 6">Belongs to the YIP1 family.</text>
</comment>
<evidence type="ECO:0000313" key="9">
    <source>
        <dbReference type="EnsemblMetazoa" id="PPA47255.1"/>
    </source>
</evidence>
<evidence type="ECO:0000256" key="4">
    <source>
        <dbReference type="ARBA" id="ARBA00022989"/>
    </source>
</evidence>
<evidence type="ECO:0000256" key="2">
    <source>
        <dbReference type="ARBA" id="ARBA00010596"/>
    </source>
</evidence>
<dbReference type="GO" id="GO:0005802">
    <property type="term" value="C:trans-Golgi network"/>
    <property type="evidence" value="ECO:0000318"/>
    <property type="project" value="GO_Central"/>
</dbReference>
<evidence type="ECO:0000256" key="6">
    <source>
        <dbReference type="RuleBase" id="RU361264"/>
    </source>
</evidence>
<sequence>MSYEQFPSLIELESQAGSLPSLHPSLHSQRTTPEKEQTIMDSFGSAAVDIDMLEKEIAAKEESRRDKNDLSGNINGMAPVPTRRTNLQEVDLHAELDTLDEPVWDTVKRDLKTVGEKFAQVIVPRGGNKTILKDWDLWGPLFICVALSLILQGHGSEDNKAPQFTQVFTITFFGACVVTMNIKLLGGKISFFQSLCVIGYCLLPPTLSALTCVTLLRFSFFLRLALTAAAFVWATYSAMGFLAGSQPEKRRLLIVYPIFLFYFVVSWLIVLHTS</sequence>
<dbReference type="EnsemblMetazoa" id="PPA47255.1">
    <property type="protein sequence ID" value="PPA47255.1"/>
    <property type="gene ID" value="WBGene00305146"/>
</dbReference>
<feature type="transmembrane region" description="Helical" evidence="6">
    <location>
        <begin position="224"/>
        <end position="245"/>
    </location>
</feature>
<feature type="transmembrane region" description="Helical" evidence="6">
    <location>
        <begin position="252"/>
        <end position="270"/>
    </location>
</feature>
<evidence type="ECO:0000256" key="5">
    <source>
        <dbReference type="ARBA" id="ARBA00023136"/>
    </source>
</evidence>
<evidence type="ECO:0000256" key="3">
    <source>
        <dbReference type="ARBA" id="ARBA00022692"/>
    </source>
</evidence>
<accession>A0A8R1Z6Z2</accession>
<feature type="compositionally biased region" description="Basic and acidic residues" evidence="7">
    <location>
        <begin position="60"/>
        <end position="69"/>
    </location>
</feature>
<evidence type="ECO:0000259" key="8">
    <source>
        <dbReference type="Pfam" id="PF04893"/>
    </source>
</evidence>
<protein>
    <recommendedName>
        <fullName evidence="6">Protein YIPF</fullName>
    </recommendedName>
</protein>
<evidence type="ECO:0000256" key="7">
    <source>
        <dbReference type="SAM" id="MobiDB-lite"/>
    </source>
</evidence>
<reference evidence="9" key="2">
    <citation type="submission" date="2022-06" db="UniProtKB">
        <authorList>
            <consortium name="EnsemblMetazoa"/>
        </authorList>
    </citation>
    <scope>IDENTIFICATION</scope>
    <source>
        <strain evidence="9">PS312</strain>
    </source>
</reference>
<evidence type="ECO:0000313" key="10">
    <source>
        <dbReference type="Proteomes" id="UP000005239"/>
    </source>
</evidence>
<dbReference type="PANTHER" id="PTHR21236">
    <property type="entry name" value="GOLGI MEMBRANE PROTEIN YIP1"/>
    <property type="match status" value="1"/>
</dbReference>
<feature type="domain" description="Yip1" evidence="8">
    <location>
        <begin position="123"/>
        <end position="268"/>
    </location>
</feature>
<dbReference type="PANTHER" id="PTHR21236:SF1">
    <property type="entry name" value="PROTEIN YIPF6"/>
    <property type="match status" value="1"/>
</dbReference>
<comment type="subcellular location">
    <subcellularLocation>
        <location evidence="6">Golgi apparatus membrane</location>
        <topology evidence="6">Multi-pass membrane protein</topology>
    </subcellularLocation>
    <subcellularLocation>
        <location evidence="1">Membrane</location>
        <topology evidence="1">Multi-pass membrane protein</topology>
    </subcellularLocation>
</comment>